<dbReference type="OrthoDB" id="9152922at2"/>
<accession>E1TJD1</accession>
<evidence type="ECO:0008006" key="3">
    <source>
        <dbReference type="Google" id="ProtNLM"/>
    </source>
</evidence>
<reference evidence="2" key="1">
    <citation type="submission" date="2010-09" db="EMBL/GenBank/DDBJ databases">
        <title>Complete sequence of chromosome2 of Burkholderia sp. CCGE1003.</title>
        <authorList>
            <consortium name="US DOE Joint Genome Institute"/>
            <person name="Lucas S."/>
            <person name="Copeland A."/>
            <person name="Lapidus A."/>
            <person name="Cheng J.-F."/>
            <person name="Bruce D."/>
            <person name="Goodwin L."/>
            <person name="Pitluck S."/>
            <person name="Daligault H."/>
            <person name="Davenport K."/>
            <person name="Detter J.C."/>
            <person name="Han C."/>
            <person name="Tapia R."/>
            <person name="Land M."/>
            <person name="Hauser L."/>
            <person name="Jeffries C."/>
            <person name="Kyrpides N."/>
            <person name="Ivanova N."/>
            <person name="Ovchinnikova G."/>
            <person name="Martinez-Romero E."/>
            <person name="Rogel M.A."/>
            <person name="Auchtung J."/>
            <person name="Tiedje J.M."/>
            <person name="Woyke T."/>
        </authorList>
    </citation>
    <scope>NUCLEOTIDE SEQUENCE</scope>
    <source>
        <strain evidence="2">CCGE1003</strain>
    </source>
</reference>
<proteinExistence type="predicted"/>
<feature type="region of interest" description="Disordered" evidence="1">
    <location>
        <begin position="39"/>
        <end position="59"/>
    </location>
</feature>
<gene>
    <name evidence="2" type="ordered locus">BC1003_3812</name>
</gene>
<name>E1TJD1_BURSG</name>
<dbReference type="STRING" id="640512.BC1003_3812"/>
<dbReference type="HOGENOM" id="CLU_119403_1_0_4"/>
<evidence type="ECO:0000256" key="1">
    <source>
        <dbReference type="SAM" id="MobiDB-lite"/>
    </source>
</evidence>
<feature type="compositionally biased region" description="Low complexity" evidence="1">
    <location>
        <begin position="40"/>
        <end position="53"/>
    </location>
</feature>
<dbReference type="AlphaFoldDB" id="E1TJD1"/>
<organism evidence="2">
    <name type="scientific">Burkholderia sp. (strain CCGE1003)</name>
    <dbReference type="NCBI Taxonomy" id="640512"/>
    <lineage>
        <taxon>Bacteria</taxon>
        <taxon>Pseudomonadati</taxon>
        <taxon>Pseudomonadota</taxon>
        <taxon>Betaproteobacteria</taxon>
        <taxon>Burkholderiales</taxon>
        <taxon>Burkholderiaceae</taxon>
        <taxon>Burkholderia</taxon>
    </lineage>
</organism>
<dbReference type="eggNOG" id="ENOG502ZJSN">
    <property type="taxonomic scope" value="Bacteria"/>
</dbReference>
<dbReference type="Pfam" id="PF11811">
    <property type="entry name" value="DUF3331"/>
    <property type="match status" value="1"/>
</dbReference>
<dbReference type="KEGG" id="bgf:BC1003_3812"/>
<sequence>MDFATNMTQVDPWTQTLALLSQLCGGDARPAARERQTQIARMAGSASASAEASPVRAQPGNAMRRSFSLSVLDRPTSTSVTIAWRDSTHCSYGDQLWLAARARSSGICAMSGRAIRRGDLVYQPRRSRPRPLNDGAMILASVLREVEAD</sequence>
<dbReference type="EMBL" id="CP002218">
    <property type="protein sequence ID" value="ADN59751.1"/>
    <property type="molecule type" value="Genomic_DNA"/>
</dbReference>
<protein>
    <recommendedName>
        <fullName evidence="3">Ribosomal protein S14</fullName>
    </recommendedName>
</protein>
<dbReference type="InterPro" id="IPR021769">
    <property type="entry name" value="DUF3331"/>
</dbReference>
<evidence type="ECO:0000313" key="2">
    <source>
        <dbReference type="EMBL" id="ADN59751.1"/>
    </source>
</evidence>